<gene>
    <name evidence="1" type="ORF">GMARGA_LOCUS46340</name>
</gene>
<dbReference type="Proteomes" id="UP000789901">
    <property type="component" value="Unassembled WGS sequence"/>
</dbReference>
<organism evidence="1 2">
    <name type="scientific">Gigaspora margarita</name>
    <dbReference type="NCBI Taxonomy" id="4874"/>
    <lineage>
        <taxon>Eukaryota</taxon>
        <taxon>Fungi</taxon>
        <taxon>Fungi incertae sedis</taxon>
        <taxon>Mucoromycota</taxon>
        <taxon>Glomeromycotina</taxon>
        <taxon>Glomeromycetes</taxon>
        <taxon>Diversisporales</taxon>
        <taxon>Gigasporaceae</taxon>
        <taxon>Gigaspora</taxon>
    </lineage>
</organism>
<protein>
    <submittedName>
        <fullName evidence="1">45851_t:CDS:1</fullName>
    </submittedName>
</protein>
<reference evidence="1 2" key="1">
    <citation type="submission" date="2021-06" db="EMBL/GenBank/DDBJ databases">
        <authorList>
            <person name="Kallberg Y."/>
            <person name="Tangrot J."/>
            <person name="Rosling A."/>
        </authorList>
    </citation>
    <scope>NUCLEOTIDE SEQUENCE [LARGE SCALE GENOMIC DNA]</scope>
    <source>
        <strain evidence="1 2">120-4 pot B 10/14</strain>
    </source>
</reference>
<feature type="non-terminal residue" evidence="1">
    <location>
        <position position="1"/>
    </location>
</feature>
<proteinExistence type="predicted"/>
<evidence type="ECO:0000313" key="2">
    <source>
        <dbReference type="Proteomes" id="UP000789901"/>
    </source>
</evidence>
<name>A0ABN7XUD1_GIGMA</name>
<accession>A0ABN7XUD1</accession>
<dbReference type="EMBL" id="CAJVQB010171929">
    <property type="protein sequence ID" value="CAG8857521.1"/>
    <property type="molecule type" value="Genomic_DNA"/>
</dbReference>
<comment type="caution">
    <text evidence="1">The sequence shown here is derived from an EMBL/GenBank/DDBJ whole genome shotgun (WGS) entry which is preliminary data.</text>
</comment>
<sequence length="82" mass="9262">NNLEDIPTDESLYGMPNSISSLIKEKKANKQLTNWFDSVRLEISKQSIIDKAIILAFIMCAPSRKILSGWLLDIEVAKVINK</sequence>
<feature type="non-terminal residue" evidence="1">
    <location>
        <position position="82"/>
    </location>
</feature>
<keyword evidence="2" id="KW-1185">Reference proteome</keyword>
<evidence type="ECO:0000313" key="1">
    <source>
        <dbReference type="EMBL" id="CAG8857521.1"/>
    </source>
</evidence>